<evidence type="ECO:0000313" key="2">
    <source>
        <dbReference type="Proteomes" id="UP000596742"/>
    </source>
</evidence>
<accession>A0A8B6BIW1</accession>
<gene>
    <name evidence="1" type="ORF">MGAL_10B056008</name>
</gene>
<keyword evidence="2" id="KW-1185">Reference proteome</keyword>
<reference evidence="1" key="1">
    <citation type="submission" date="2018-11" db="EMBL/GenBank/DDBJ databases">
        <authorList>
            <person name="Alioto T."/>
            <person name="Alioto T."/>
        </authorList>
    </citation>
    <scope>NUCLEOTIDE SEQUENCE</scope>
</reference>
<dbReference type="EMBL" id="UYJE01000238">
    <property type="protein sequence ID" value="VDH91508.1"/>
    <property type="molecule type" value="Genomic_DNA"/>
</dbReference>
<dbReference type="OrthoDB" id="6783748at2759"/>
<sequence length="221" mass="24839">MMLRSRQLPTVQRTRHLYEPRSCLGSVSDSHILNKNRENVPQSSTTNEVETMTRVSGVIYDNRKILAGKGLVSTQIPSIPVRFINLENSPLKIKEGTLIGTLEAVDEVTDFVDVTDVQMTKIPKICRLHDPVKIHDTAENVFTSSREKKVDEFCSEVPEYLRELFQNSCKNLKSNTAKKTLADVLVKHKDAFAKSKTELGSCSVLKHRIDTAHAAPVRQPL</sequence>
<dbReference type="Proteomes" id="UP000596742">
    <property type="component" value="Unassembled WGS sequence"/>
</dbReference>
<organism evidence="1 2">
    <name type="scientific">Mytilus galloprovincialis</name>
    <name type="common">Mediterranean mussel</name>
    <dbReference type="NCBI Taxonomy" id="29158"/>
    <lineage>
        <taxon>Eukaryota</taxon>
        <taxon>Metazoa</taxon>
        <taxon>Spiralia</taxon>
        <taxon>Lophotrochozoa</taxon>
        <taxon>Mollusca</taxon>
        <taxon>Bivalvia</taxon>
        <taxon>Autobranchia</taxon>
        <taxon>Pteriomorphia</taxon>
        <taxon>Mytilida</taxon>
        <taxon>Mytiloidea</taxon>
        <taxon>Mytilidae</taxon>
        <taxon>Mytilinae</taxon>
        <taxon>Mytilus</taxon>
    </lineage>
</organism>
<protein>
    <submittedName>
        <fullName evidence="1">Uncharacterized protein</fullName>
    </submittedName>
</protein>
<comment type="caution">
    <text evidence="1">The sequence shown here is derived from an EMBL/GenBank/DDBJ whole genome shotgun (WGS) entry which is preliminary data.</text>
</comment>
<dbReference type="AlphaFoldDB" id="A0A8B6BIW1"/>
<name>A0A8B6BIW1_MYTGA</name>
<evidence type="ECO:0000313" key="1">
    <source>
        <dbReference type="EMBL" id="VDH91508.1"/>
    </source>
</evidence>
<proteinExistence type="predicted"/>